<organism evidence="2 3">
    <name type="scientific">Paenibacillus aceris</name>
    <dbReference type="NCBI Taxonomy" id="869555"/>
    <lineage>
        <taxon>Bacteria</taxon>
        <taxon>Bacillati</taxon>
        <taxon>Bacillota</taxon>
        <taxon>Bacilli</taxon>
        <taxon>Bacillales</taxon>
        <taxon>Paenibacillaceae</taxon>
        <taxon>Paenibacillus</taxon>
    </lineage>
</organism>
<accession>A0ABS4HXY2</accession>
<protein>
    <recommendedName>
        <fullName evidence="4">DUF2524 domain-containing protein</fullName>
    </recommendedName>
</protein>
<keyword evidence="1" id="KW-0175">Coiled coil</keyword>
<dbReference type="Proteomes" id="UP001519344">
    <property type="component" value="Unassembled WGS sequence"/>
</dbReference>
<reference evidence="2 3" key="1">
    <citation type="submission" date="2021-03" db="EMBL/GenBank/DDBJ databases">
        <title>Genomic Encyclopedia of Type Strains, Phase IV (KMG-IV): sequencing the most valuable type-strain genomes for metagenomic binning, comparative biology and taxonomic classification.</title>
        <authorList>
            <person name="Goeker M."/>
        </authorList>
    </citation>
    <scope>NUCLEOTIDE SEQUENCE [LARGE SCALE GENOMIC DNA]</scope>
    <source>
        <strain evidence="2 3">DSM 24950</strain>
    </source>
</reference>
<comment type="caution">
    <text evidence="2">The sequence shown here is derived from an EMBL/GenBank/DDBJ whole genome shotgun (WGS) entry which is preliminary data.</text>
</comment>
<dbReference type="RefSeq" id="WP_167060678.1">
    <property type="nucleotide sequence ID" value="NZ_JAAOZR010000024.1"/>
</dbReference>
<keyword evidence="3" id="KW-1185">Reference proteome</keyword>
<sequence>MLDKLESSYDCANASSDLHNLIQELEQFQGSEEQRNRLENQIHFIQNKCSIPHEHLHYR</sequence>
<gene>
    <name evidence="2" type="ORF">J2Z65_002745</name>
</gene>
<evidence type="ECO:0000313" key="2">
    <source>
        <dbReference type="EMBL" id="MBP1963526.1"/>
    </source>
</evidence>
<name>A0ABS4HXY2_9BACL</name>
<evidence type="ECO:0000313" key="3">
    <source>
        <dbReference type="Proteomes" id="UP001519344"/>
    </source>
</evidence>
<evidence type="ECO:0008006" key="4">
    <source>
        <dbReference type="Google" id="ProtNLM"/>
    </source>
</evidence>
<dbReference type="EMBL" id="JAGGKV010000006">
    <property type="protein sequence ID" value="MBP1963526.1"/>
    <property type="molecule type" value="Genomic_DNA"/>
</dbReference>
<proteinExistence type="predicted"/>
<evidence type="ECO:0000256" key="1">
    <source>
        <dbReference type="SAM" id="Coils"/>
    </source>
</evidence>
<feature type="coiled-coil region" evidence="1">
    <location>
        <begin position="21"/>
        <end position="48"/>
    </location>
</feature>